<proteinExistence type="predicted"/>
<sequence length="199" mass="22815">MQSIHHKDVWMEIMYHFKLFLSEDKPSDIKVKKHTLLSLALTNRNLTDIALNELWRSMSSLMPIVCILNDTTTTSSSAAVTPVLRWNRDYWEIGSLSSNANKCLVSRISPYLSRVESLHFSVFPSLDEYMLWHALSTFEQILPICPRLRELSISIDAKSASWAYNVTPLVASRSLKRIKLDASPDALQPKWLPLSSWTH</sequence>
<dbReference type="EMBL" id="JAACJO010000014">
    <property type="protein sequence ID" value="KAF5350689.1"/>
    <property type="molecule type" value="Genomic_DNA"/>
</dbReference>
<gene>
    <name evidence="1" type="ORF">D9756_008501</name>
</gene>
<dbReference type="Proteomes" id="UP000559027">
    <property type="component" value="Unassembled WGS sequence"/>
</dbReference>
<comment type="caution">
    <text evidence="1">The sequence shown here is derived from an EMBL/GenBank/DDBJ whole genome shotgun (WGS) entry which is preliminary data.</text>
</comment>
<dbReference type="AlphaFoldDB" id="A0A8H5CZ52"/>
<organism evidence="1 2">
    <name type="scientific">Leucocoprinus leucothites</name>
    <dbReference type="NCBI Taxonomy" id="201217"/>
    <lineage>
        <taxon>Eukaryota</taxon>
        <taxon>Fungi</taxon>
        <taxon>Dikarya</taxon>
        <taxon>Basidiomycota</taxon>
        <taxon>Agaricomycotina</taxon>
        <taxon>Agaricomycetes</taxon>
        <taxon>Agaricomycetidae</taxon>
        <taxon>Agaricales</taxon>
        <taxon>Agaricineae</taxon>
        <taxon>Agaricaceae</taxon>
        <taxon>Leucocoprinus</taxon>
    </lineage>
</organism>
<reference evidence="1 2" key="1">
    <citation type="journal article" date="2020" name="ISME J.">
        <title>Uncovering the hidden diversity of litter-decomposition mechanisms in mushroom-forming fungi.</title>
        <authorList>
            <person name="Floudas D."/>
            <person name="Bentzer J."/>
            <person name="Ahren D."/>
            <person name="Johansson T."/>
            <person name="Persson P."/>
            <person name="Tunlid A."/>
        </authorList>
    </citation>
    <scope>NUCLEOTIDE SEQUENCE [LARGE SCALE GENOMIC DNA]</scope>
    <source>
        <strain evidence="1 2">CBS 146.42</strain>
    </source>
</reference>
<evidence type="ECO:0000313" key="2">
    <source>
        <dbReference type="Proteomes" id="UP000559027"/>
    </source>
</evidence>
<evidence type="ECO:0000313" key="1">
    <source>
        <dbReference type="EMBL" id="KAF5350689.1"/>
    </source>
</evidence>
<name>A0A8H5CZ52_9AGAR</name>
<keyword evidence="2" id="KW-1185">Reference proteome</keyword>
<protein>
    <submittedName>
        <fullName evidence="1">Uncharacterized protein</fullName>
    </submittedName>
</protein>
<dbReference type="OrthoDB" id="2631350at2759"/>
<accession>A0A8H5CZ52</accession>